<organism evidence="1 2">
    <name type="scientific">Triticum turgidum subsp. durum</name>
    <name type="common">Durum wheat</name>
    <name type="synonym">Triticum durum</name>
    <dbReference type="NCBI Taxonomy" id="4567"/>
    <lineage>
        <taxon>Eukaryota</taxon>
        <taxon>Viridiplantae</taxon>
        <taxon>Streptophyta</taxon>
        <taxon>Embryophyta</taxon>
        <taxon>Tracheophyta</taxon>
        <taxon>Spermatophyta</taxon>
        <taxon>Magnoliopsida</taxon>
        <taxon>Liliopsida</taxon>
        <taxon>Poales</taxon>
        <taxon>Poaceae</taxon>
        <taxon>BOP clade</taxon>
        <taxon>Pooideae</taxon>
        <taxon>Triticodae</taxon>
        <taxon>Triticeae</taxon>
        <taxon>Triticinae</taxon>
        <taxon>Triticum</taxon>
    </lineage>
</organism>
<dbReference type="AlphaFoldDB" id="A0A9R0RNC7"/>
<dbReference type="Proteomes" id="UP000324705">
    <property type="component" value="Chromosome 3A"/>
</dbReference>
<protein>
    <submittedName>
        <fullName evidence="1">Uncharacterized protein</fullName>
    </submittedName>
</protein>
<sequence length="69" mass="8550">MRTIDEVQKSSLDYHQLCDGSVEREYRRLEATKPSTFSILNYLKIHLPEVNQKNRNTVHLYYYRRWMKW</sequence>
<keyword evidence="2" id="KW-1185">Reference proteome</keyword>
<evidence type="ECO:0000313" key="2">
    <source>
        <dbReference type="Proteomes" id="UP000324705"/>
    </source>
</evidence>
<gene>
    <name evidence="1" type="ORF">TRITD_3Av1G185800</name>
</gene>
<dbReference type="Gramene" id="TRITD3Av1G185800.3">
    <property type="protein sequence ID" value="TRITD3Av1G185800.3"/>
    <property type="gene ID" value="TRITD3Av1G185800"/>
</dbReference>
<reference evidence="1 2" key="1">
    <citation type="submission" date="2017-09" db="EMBL/GenBank/DDBJ databases">
        <authorList>
            <consortium name="International Durum Wheat Genome Sequencing Consortium (IDWGSC)"/>
            <person name="Milanesi L."/>
        </authorList>
    </citation>
    <scope>NUCLEOTIDE SEQUENCE [LARGE SCALE GENOMIC DNA]</scope>
    <source>
        <strain evidence="2">cv. Svevo</strain>
    </source>
</reference>
<dbReference type="EMBL" id="LT934115">
    <property type="protein sequence ID" value="VAH63752.1"/>
    <property type="molecule type" value="Genomic_DNA"/>
</dbReference>
<name>A0A9R0RNC7_TRITD</name>
<accession>A0A9R0RNC7</accession>
<evidence type="ECO:0000313" key="1">
    <source>
        <dbReference type="EMBL" id="VAH63752.1"/>
    </source>
</evidence>
<proteinExistence type="predicted"/>